<feature type="compositionally biased region" description="Acidic residues" evidence="1">
    <location>
        <begin position="412"/>
        <end position="424"/>
    </location>
</feature>
<evidence type="ECO:0000313" key="2">
    <source>
        <dbReference type="EMBL" id="KAE9399342.1"/>
    </source>
</evidence>
<dbReference type="OrthoDB" id="3237371at2759"/>
<keyword evidence="3" id="KW-1185">Reference proteome</keyword>
<accession>A0A6A4HKE2</accession>
<gene>
    <name evidence="2" type="ORF">BT96DRAFT_690473</name>
</gene>
<organism evidence="2 3">
    <name type="scientific">Gymnopus androsaceus JB14</name>
    <dbReference type="NCBI Taxonomy" id="1447944"/>
    <lineage>
        <taxon>Eukaryota</taxon>
        <taxon>Fungi</taxon>
        <taxon>Dikarya</taxon>
        <taxon>Basidiomycota</taxon>
        <taxon>Agaricomycotina</taxon>
        <taxon>Agaricomycetes</taxon>
        <taxon>Agaricomycetidae</taxon>
        <taxon>Agaricales</taxon>
        <taxon>Marasmiineae</taxon>
        <taxon>Omphalotaceae</taxon>
        <taxon>Gymnopus</taxon>
    </lineage>
</organism>
<feature type="compositionally biased region" description="Low complexity" evidence="1">
    <location>
        <begin position="426"/>
        <end position="437"/>
    </location>
</feature>
<evidence type="ECO:0000313" key="3">
    <source>
        <dbReference type="Proteomes" id="UP000799118"/>
    </source>
</evidence>
<name>A0A6A4HKE2_9AGAR</name>
<dbReference type="EMBL" id="ML769470">
    <property type="protein sequence ID" value="KAE9399342.1"/>
    <property type="molecule type" value="Genomic_DNA"/>
</dbReference>
<proteinExistence type="predicted"/>
<feature type="compositionally biased region" description="Basic and acidic residues" evidence="1">
    <location>
        <begin position="1"/>
        <end position="23"/>
    </location>
</feature>
<feature type="compositionally biased region" description="Basic and acidic residues" evidence="1">
    <location>
        <begin position="447"/>
        <end position="459"/>
    </location>
</feature>
<feature type="region of interest" description="Disordered" evidence="1">
    <location>
        <begin position="1"/>
        <end position="61"/>
    </location>
</feature>
<sequence length="516" mass="56128">MAVTGKREFDDSEHAESQGHVKISEPPTKKSRKAPQGIRPGWRSGDVTPSKPPTHMPSQQLGMDIEGDTSVEFDIGGFGNEDAGDERLRMLNNTSKPLKIKSSVAAVVQTPSIVKVEPTTSVPELVTPVNKRRRDIRLKDLPKAVQEAFTKVFTPVVIEFSGCIEAWTSPSVAEIEELWESTMPDGIYDRFSEFNAGKVVEALIQDKLTTWRNNIGKVTLKTLKEVFANQSLNTAEQRKAYVAQQMTGTFKSYHYYYSVIIGEGESIQYAGAFQSYLILKTFAEHLKAIENIPTINRIADRPAGALVLAILAVHRALTFYSTGCEVIPTGSDGHFSQAVWGDKSAVVEGVKKQYKMISNIHSLFGQNPVKKIDRVSPAQWDRIVATAHTHVSKLGSESKAKAAPPPAQSEAQSDEDWEVPDIDPDTLSTVTPTAVTTKCEESAAELPDSRTAEMMRSEEGNPVGNGGSGGSEENSVGNSTGGGSEGDPEEGDEEEEEDEEEDSESGAETEQQPSAP</sequence>
<feature type="compositionally biased region" description="Acidic residues" evidence="1">
    <location>
        <begin position="486"/>
        <end position="507"/>
    </location>
</feature>
<dbReference type="Proteomes" id="UP000799118">
    <property type="component" value="Unassembled WGS sequence"/>
</dbReference>
<evidence type="ECO:0000256" key="1">
    <source>
        <dbReference type="SAM" id="MobiDB-lite"/>
    </source>
</evidence>
<protein>
    <submittedName>
        <fullName evidence="2">Uncharacterized protein</fullName>
    </submittedName>
</protein>
<dbReference type="AlphaFoldDB" id="A0A6A4HKE2"/>
<reference evidence="2" key="1">
    <citation type="journal article" date="2019" name="Environ. Microbiol.">
        <title>Fungal ecological strategies reflected in gene transcription - a case study of two litter decomposers.</title>
        <authorList>
            <person name="Barbi F."/>
            <person name="Kohler A."/>
            <person name="Barry K."/>
            <person name="Baskaran P."/>
            <person name="Daum C."/>
            <person name="Fauchery L."/>
            <person name="Ihrmark K."/>
            <person name="Kuo A."/>
            <person name="LaButti K."/>
            <person name="Lipzen A."/>
            <person name="Morin E."/>
            <person name="Grigoriev I.V."/>
            <person name="Henrissat B."/>
            <person name="Lindahl B."/>
            <person name="Martin F."/>
        </authorList>
    </citation>
    <scope>NUCLEOTIDE SEQUENCE</scope>
    <source>
        <strain evidence="2">JB14</strain>
    </source>
</reference>
<feature type="region of interest" description="Disordered" evidence="1">
    <location>
        <begin position="391"/>
        <end position="516"/>
    </location>
</feature>